<organism evidence="1 2">
    <name type="scientific">Halomonas alkalicola</name>
    <dbReference type="NCBI Taxonomy" id="1930622"/>
    <lineage>
        <taxon>Bacteria</taxon>
        <taxon>Pseudomonadati</taxon>
        <taxon>Pseudomonadota</taxon>
        <taxon>Gammaproteobacteria</taxon>
        <taxon>Oceanospirillales</taxon>
        <taxon>Halomonadaceae</taxon>
        <taxon>Halomonas</taxon>
    </lineage>
</organism>
<sequence length="56" mass="6587">MRLTEREHNAIVAVLKRHFGDDAVIWLFGSRVDDRFFADWRESEATLGRGGIEKRR</sequence>
<evidence type="ECO:0000313" key="1">
    <source>
        <dbReference type="EMBL" id="WLI72939.1"/>
    </source>
</evidence>
<dbReference type="RefSeq" id="WP_305500122.1">
    <property type="nucleotide sequence ID" value="NZ_CP131913.1"/>
</dbReference>
<dbReference type="EMBL" id="CP131913">
    <property type="protein sequence ID" value="WLI72939.1"/>
    <property type="molecule type" value="Genomic_DNA"/>
</dbReference>
<protein>
    <recommendedName>
        <fullName evidence="3">Nucleotidyltransferase domain-containing protein</fullName>
    </recommendedName>
</protein>
<proteinExistence type="predicted"/>
<evidence type="ECO:0008006" key="3">
    <source>
        <dbReference type="Google" id="ProtNLM"/>
    </source>
</evidence>
<reference evidence="1 2" key="1">
    <citation type="submission" date="2023-08" db="EMBL/GenBank/DDBJ databases">
        <title>Transcriptome Analysis of Halomonas alkalicola CICC 11012s to Identify the Genes Involved in Alkaline Tolerances.</title>
        <authorList>
            <person name="Zhai L."/>
        </authorList>
    </citation>
    <scope>NUCLEOTIDE SEQUENCE [LARGE SCALE GENOMIC DNA]</scope>
    <source>
        <strain evidence="1 2">CICC 11012s</strain>
    </source>
</reference>
<keyword evidence="2" id="KW-1185">Reference proteome</keyword>
<dbReference type="Proteomes" id="UP001235344">
    <property type="component" value="Chromosome"/>
</dbReference>
<gene>
    <name evidence="1" type="ORF">B6N23_14435</name>
</gene>
<accession>A0ABY9H3G2</accession>
<name>A0ABY9H3G2_9GAMM</name>
<evidence type="ECO:0000313" key="2">
    <source>
        <dbReference type="Proteomes" id="UP001235344"/>
    </source>
</evidence>